<organism evidence="3 4">
    <name type="scientific">Roseomonas elaeocarpi</name>
    <dbReference type="NCBI Taxonomy" id="907779"/>
    <lineage>
        <taxon>Bacteria</taxon>
        <taxon>Pseudomonadati</taxon>
        <taxon>Pseudomonadota</taxon>
        <taxon>Alphaproteobacteria</taxon>
        <taxon>Acetobacterales</taxon>
        <taxon>Roseomonadaceae</taxon>
        <taxon>Roseomonas</taxon>
    </lineage>
</organism>
<evidence type="ECO:0000313" key="4">
    <source>
        <dbReference type="Proteomes" id="UP001589865"/>
    </source>
</evidence>
<dbReference type="CDD" id="cd07381">
    <property type="entry name" value="MPP_CapA"/>
    <property type="match status" value="1"/>
</dbReference>
<evidence type="ECO:0000259" key="2">
    <source>
        <dbReference type="SMART" id="SM00854"/>
    </source>
</evidence>
<dbReference type="SMART" id="SM00854">
    <property type="entry name" value="PGA_cap"/>
    <property type="match status" value="1"/>
</dbReference>
<feature type="domain" description="Capsule synthesis protein CapA" evidence="2">
    <location>
        <begin position="8"/>
        <end position="320"/>
    </location>
</feature>
<protein>
    <submittedName>
        <fullName evidence="3">CapA family protein</fullName>
    </submittedName>
</protein>
<dbReference type="InterPro" id="IPR029052">
    <property type="entry name" value="Metallo-depent_PP-like"/>
</dbReference>
<dbReference type="Pfam" id="PF09587">
    <property type="entry name" value="PGA_cap"/>
    <property type="match status" value="1"/>
</dbReference>
<sequence>MTSSRVLRLALTGDSILQRRLLSRSDETLRPLFDLIRGTDVAFTNLEVLANDYRGDPALESGGSHFGAPAWVLDELSEAGFGLFATATNHCLDYGISGLLHTIEALDARGLSYAGIGRQLEDARRPVYYGHPQGTVAMLSCSSSFAKGQEASAQTVDMPGRPGLNPLRIETVHEVTPTQLAALREIAEGLGLEGQRQQNLKMGFGFPPSDPAIFPLGGMDFRAAERTALRTKPKEKDVESMIRWIREARGLSDLVLVSVHAHEQGATKEDPAEFLPLFARRMIEAGADLVVGHGPHLLRGLEIHQGKPIFYSLGNFIGQNELVPRIPADGYERFRADPAMTPGAVYQKRVDHDRGGFPSDRRFWESVMPVLTYRDGALAAMEFHPVSLGLGEARHLRGRPRLAEGEEAERILGRFADLSRPFGTEIRIDGARASLPVSAFA</sequence>
<name>A0ABV6JNH6_9PROT</name>
<accession>A0ABV6JNH6</accession>
<dbReference type="PANTHER" id="PTHR33393">
    <property type="entry name" value="POLYGLUTAMINE SYNTHESIS ACCESSORY PROTEIN RV0574C-RELATED"/>
    <property type="match status" value="1"/>
</dbReference>
<keyword evidence="4" id="KW-1185">Reference proteome</keyword>
<gene>
    <name evidence="3" type="ORF">ACFFGY_03300</name>
</gene>
<comment type="caution">
    <text evidence="3">The sequence shown here is derived from an EMBL/GenBank/DDBJ whole genome shotgun (WGS) entry which is preliminary data.</text>
</comment>
<reference evidence="3 4" key="1">
    <citation type="submission" date="2024-09" db="EMBL/GenBank/DDBJ databases">
        <authorList>
            <person name="Sun Q."/>
            <person name="Mori K."/>
        </authorList>
    </citation>
    <scope>NUCLEOTIDE SEQUENCE [LARGE SCALE GENOMIC DNA]</scope>
    <source>
        <strain evidence="3 4">TBRC 5777</strain>
    </source>
</reference>
<comment type="similarity">
    <text evidence="1">Belongs to the CapA family.</text>
</comment>
<dbReference type="PANTHER" id="PTHR33393:SF13">
    <property type="entry name" value="PGA BIOSYNTHESIS PROTEIN CAPA"/>
    <property type="match status" value="1"/>
</dbReference>
<dbReference type="SUPFAM" id="SSF56300">
    <property type="entry name" value="Metallo-dependent phosphatases"/>
    <property type="match status" value="1"/>
</dbReference>
<dbReference type="InterPro" id="IPR019079">
    <property type="entry name" value="Capsule_synth_CapA"/>
</dbReference>
<dbReference type="RefSeq" id="WP_377042955.1">
    <property type="nucleotide sequence ID" value="NZ_JBHLUN010000002.1"/>
</dbReference>
<dbReference type="InterPro" id="IPR052169">
    <property type="entry name" value="CW_Biosynth-Accessory"/>
</dbReference>
<proteinExistence type="inferred from homology"/>
<evidence type="ECO:0000313" key="3">
    <source>
        <dbReference type="EMBL" id="MFC0407259.1"/>
    </source>
</evidence>
<dbReference type="EMBL" id="JBHLUN010000002">
    <property type="protein sequence ID" value="MFC0407259.1"/>
    <property type="molecule type" value="Genomic_DNA"/>
</dbReference>
<dbReference type="Proteomes" id="UP001589865">
    <property type="component" value="Unassembled WGS sequence"/>
</dbReference>
<evidence type="ECO:0000256" key="1">
    <source>
        <dbReference type="ARBA" id="ARBA00005662"/>
    </source>
</evidence>